<feature type="compositionally biased region" description="Polar residues" evidence="1">
    <location>
        <begin position="325"/>
        <end position="335"/>
    </location>
</feature>
<evidence type="ECO:0000313" key="5">
    <source>
        <dbReference type="Proteomes" id="UP000217257"/>
    </source>
</evidence>
<evidence type="ECO:0000256" key="1">
    <source>
        <dbReference type="SAM" id="MobiDB-lite"/>
    </source>
</evidence>
<dbReference type="PANTHER" id="PTHR46825:SF9">
    <property type="entry name" value="BETA-LACTAMASE-RELATED DOMAIN-CONTAINING PROTEIN"/>
    <property type="match status" value="1"/>
</dbReference>
<keyword evidence="2" id="KW-0732">Signal</keyword>
<dbReference type="InterPro" id="IPR012338">
    <property type="entry name" value="Beta-lactam/transpept-like"/>
</dbReference>
<gene>
    <name evidence="4" type="ORF">CYFUS_007885</name>
</gene>
<feature type="signal peptide" evidence="2">
    <location>
        <begin position="1"/>
        <end position="23"/>
    </location>
</feature>
<dbReference type="InterPro" id="IPR001466">
    <property type="entry name" value="Beta-lactam-related"/>
</dbReference>
<dbReference type="PANTHER" id="PTHR46825">
    <property type="entry name" value="D-ALANYL-D-ALANINE-CARBOXYPEPTIDASE/ENDOPEPTIDASE AMPH"/>
    <property type="match status" value="1"/>
</dbReference>
<evidence type="ECO:0000259" key="3">
    <source>
        <dbReference type="Pfam" id="PF00144"/>
    </source>
</evidence>
<dbReference type="InterPro" id="IPR050491">
    <property type="entry name" value="AmpC-like"/>
</dbReference>
<dbReference type="SUPFAM" id="SSF56601">
    <property type="entry name" value="beta-lactamase/transpeptidase-like"/>
    <property type="match status" value="1"/>
</dbReference>
<evidence type="ECO:0000313" key="4">
    <source>
        <dbReference type="EMBL" id="ATB42407.1"/>
    </source>
</evidence>
<evidence type="ECO:0000256" key="2">
    <source>
        <dbReference type="SAM" id="SignalP"/>
    </source>
</evidence>
<sequence length="470" mass="51664">MKAFLPKVWLPTLLLLGSCVTPADEQDEVRAKLQAVLEQAAASQKSPGMVMAVQMGNSEPMFFTTGFQDEQKTLPMTIDQKFRVGSITKNFVGTAILQQVDEGKLGLDDTLEKWLPGVIPNIDGNQITIRQMMQHMSGIESFTTDYTWSLTVYTDPTHQWIVPDQLLKMTQDLRAHDIQCNLVVPPGTEFIYSNTNFILLGMIAAKVDGFAQNEWQKVIEQRFFTRLHMENSRVPADDDTSLGSTNHGYVNFYNFYLNTNTGTSACSALTPPCQNEDIDITQQNMTNASSAGAIISTAKDLLTWINAELKGELLSEKIRKEQQTFTSTCKTTSSEAEAGPKSESMAGEVRRQAAPSAQGLFTIAEPRRPLADPSCEPASTHCDPTVEAGLAIFKQNKYGFIGHRGEIFGFDNTIQYLPEKDLTVVVLSNRTALSGNNVAPVPEQVAAVLYPDLKPQTDALSVPSIAASTH</sequence>
<proteinExistence type="predicted"/>
<dbReference type="KEGG" id="cfus:CYFUS_007885"/>
<dbReference type="RefSeq" id="WP_157758927.1">
    <property type="nucleotide sequence ID" value="NZ_CP022098.1"/>
</dbReference>
<dbReference type="AlphaFoldDB" id="A0A250JG01"/>
<feature type="region of interest" description="Disordered" evidence="1">
    <location>
        <begin position="325"/>
        <end position="347"/>
    </location>
</feature>
<reference evidence="4 5" key="1">
    <citation type="submission" date="2017-06" db="EMBL/GenBank/DDBJ databases">
        <title>Sequencing and comparative analysis of myxobacterial genomes.</title>
        <authorList>
            <person name="Rupp O."/>
            <person name="Goesmann A."/>
            <person name="Sogaard-Andersen L."/>
        </authorList>
    </citation>
    <scope>NUCLEOTIDE SEQUENCE [LARGE SCALE GENOMIC DNA]</scope>
    <source>
        <strain evidence="4 5">DSM 52655</strain>
    </source>
</reference>
<accession>A0A250JG01</accession>
<dbReference type="Proteomes" id="UP000217257">
    <property type="component" value="Chromosome"/>
</dbReference>
<feature type="chain" id="PRO_5012196959" description="Beta-lactamase-related domain-containing protein" evidence="2">
    <location>
        <begin position="24"/>
        <end position="470"/>
    </location>
</feature>
<dbReference type="EMBL" id="CP022098">
    <property type="protein sequence ID" value="ATB42407.1"/>
    <property type="molecule type" value="Genomic_DNA"/>
</dbReference>
<feature type="domain" description="Beta-lactamase-related" evidence="3">
    <location>
        <begin position="34"/>
        <end position="432"/>
    </location>
</feature>
<dbReference type="Pfam" id="PF00144">
    <property type="entry name" value="Beta-lactamase"/>
    <property type="match status" value="1"/>
</dbReference>
<dbReference type="PROSITE" id="PS51257">
    <property type="entry name" value="PROKAR_LIPOPROTEIN"/>
    <property type="match status" value="1"/>
</dbReference>
<protein>
    <recommendedName>
        <fullName evidence="3">Beta-lactamase-related domain-containing protein</fullName>
    </recommendedName>
</protein>
<organism evidence="4 5">
    <name type="scientific">Cystobacter fuscus</name>
    <dbReference type="NCBI Taxonomy" id="43"/>
    <lineage>
        <taxon>Bacteria</taxon>
        <taxon>Pseudomonadati</taxon>
        <taxon>Myxococcota</taxon>
        <taxon>Myxococcia</taxon>
        <taxon>Myxococcales</taxon>
        <taxon>Cystobacterineae</taxon>
        <taxon>Archangiaceae</taxon>
        <taxon>Cystobacter</taxon>
    </lineage>
</organism>
<name>A0A250JG01_9BACT</name>
<dbReference type="Gene3D" id="3.40.710.10">
    <property type="entry name" value="DD-peptidase/beta-lactamase superfamily"/>
    <property type="match status" value="2"/>
</dbReference>